<accession>A0A834FGY5</accession>
<name>A0A834FGY5_ORYME</name>
<comment type="caution">
    <text evidence="2">The sequence shown here is derived from an EMBL/GenBank/DDBJ whole genome shotgun (WGS) entry which is preliminary data.</text>
</comment>
<feature type="region of interest" description="Disordered" evidence="1">
    <location>
        <begin position="21"/>
        <end position="114"/>
    </location>
</feature>
<dbReference type="EMBL" id="WKFB01000148">
    <property type="protein sequence ID" value="KAF6733906.1"/>
    <property type="molecule type" value="Genomic_DNA"/>
</dbReference>
<reference evidence="2" key="1">
    <citation type="journal article" name="BMC Genomics">
        <title>Long-read sequencing and de novo genome assembly of marine medaka (Oryzias melastigma).</title>
        <authorList>
            <person name="Liang P."/>
            <person name="Saqib H.S.A."/>
            <person name="Ni X."/>
            <person name="Shen Y."/>
        </authorList>
    </citation>
    <scope>NUCLEOTIDE SEQUENCE</scope>
    <source>
        <strain evidence="2">Bigg-433</strain>
    </source>
</reference>
<dbReference type="Proteomes" id="UP000646548">
    <property type="component" value="Unassembled WGS sequence"/>
</dbReference>
<feature type="compositionally biased region" description="Basic and acidic residues" evidence="1">
    <location>
        <begin position="79"/>
        <end position="108"/>
    </location>
</feature>
<protein>
    <submittedName>
        <fullName evidence="2">Uncharacterized protein</fullName>
    </submittedName>
</protein>
<dbReference type="AlphaFoldDB" id="A0A834FGY5"/>
<organism evidence="2 3">
    <name type="scientific">Oryzias melastigma</name>
    <name type="common">Marine medaka</name>
    <dbReference type="NCBI Taxonomy" id="30732"/>
    <lineage>
        <taxon>Eukaryota</taxon>
        <taxon>Metazoa</taxon>
        <taxon>Chordata</taxon>
        <taxon>Craniata</taxon>
        <taxon>Vertebrata</taxon>
        <taxon>Euteleostomi</taxon>
        <taxon>Actinopterygii</taxon>
        <taxon>Neopterygii</taxon>
        <taxon>Teleostei</taxon>
        <taxon>Neoteleostei</taxon>
        <taxon>Acanthomorphata</taxon>
        <taxon>Ovalentaria</taxon>
        <taxon>Atherinomorphae</taxon>
        <taxon>Beloniformes</taxon>
        <taxon>Adrianichthyidae</taxon>
        <taxon>Oryziinae</taxon>
        <taxon>Oryzias</taxon>
    </lineage>
</organism>
<gene>
    <name evidence="2" type="ORF">FQA47_024688</name>
</gene>
<proteinExistence type="predicted"/>
<evidence type="ECO:0000256" key="1">
    <source>
        <dbReference type="SAM" id="MobiDB-lite"/>
    </source>
</evidence>
<feature type="compositionally biased region" description="Basic and acidic residues" evidence="1">
    <location>
        <begin position="21"/>
        <end position="30"/>
    </location>
</feature>
<sequence>MREEVTASFAHALLSLRTRLAESSRHELRLSKTGTCGHAAANAKPRADGKDWQTSSRSSAASEKESLRPPAETIPLKETGQRKEGVDVVSEERMQSERCKNKQRDKQWDSSLKM</sequence>
<evidence type="ECO:0000313" key="2">
    <source>
        <dbReference type="EMBL" id="KAF6733906.1"/>
    </source>
</evidence>
<evidence type="ECO:0000313" key="3">
    <source>
        <dbReference type="Proteomes" id="UP000646548"/>
    </source>
</evidence>